<dbReference type="InterPro" id="IPR017853">
    <property type="entry name" value="GH"/>
</dbReference>
<accession>A0ABP5MDN0</accession>
<dbReference type="Pfam" id="PF22058">
    <property type="entry name" value="X25_BaPul_like"/>
    <property type="match status" value="1"/>
</dbReference>
<evidence type="ECO:0000313" key="7">
    <source>
        <dbReference type="Proteomes" id="UP001500974"/>
    </source>
</evidence>
<feature type="domain" description="Glycoside hydrolase family 13 N-terminal" evidence="2">
    <location>
        <begin position="274"/>
        <end position="359"/>
    </location>
</feature>
<sequence>MSNAPSVYRGRRRAAGLAAGVFAVPLLVSLVPVPALADHSALPASVTLVGSLQSELGCPGDWQPECTATALNEVEGSPGTYSATFDLPAGDYAYKTALNGTWAENYGDGGAAGGADIALTSQGGQITFTYNHSTHVITSDVPASLVSGAAAHWLAPGVLAWDLADAPEGSSYRLYYAPDGGLEVVDGAVPNGNYVDLQRSSDSLGAELAATSPHLASFDTLALPKKAARQAKDLLKGELLVVQVGADGTVLQATGVQVPRVLDALYPKALKRTLGLSWKGPRPRFDLWAPTARQVSLHVYREGSGGEALATVPLKEGHDGVWSLLGEKDWKDAYYLYEVEVYVPETGAVERNLVTDPYSVGLSTNSERSLIVDLDDPALAPSGWKSLEKPALAQPEDLSLYELHVRDFSISDTTVPAERRGTYAAFAETGSDGMKRLADLADAGLNAVHLLPVNDIGTIEERRDVQAEPQCDLESFAPDSEEQQACVSAVAGKDGFNWGYDPLHYTTPEGSYSTNPEDSTRIREFRDMVVGLNTTGLRVIQDVVYNHTAGAGQTSTNNLDRIVPGYYHRLNPTSGGVETSTCCPNTATENAMMGKLMVDSIVTLARTYKLDGFRFDLMGHHSKQNMLDVRAALDELTLEKDGVDGKSIYVYGEGWNFGEVANNARFEQATQLNMAGTGIGTFNDRLRDAVRGGGPFDEDPRVQGFGSGLWTQPNGAEVNGTPEEQRARLLLSQDQIKVGLTGNLRDYTFIDRTGAEVTGADVDYNGSPAGYTADPQEAITYVEAHDNETLFDSLAFKLAPGTSMADRIRFQTLSLSTTAFGQGISFWHAGGEALRSKSLDRNSYDSGDWFNLLDHTGTDNGFARGLPPRADNADKYEFMKPLLADPALKPAPADIATAREQALSLLEIRKSTPLFHLGAAELVQQKVSFPTGGPDQTPGVIVMHIDDTTGPDVDSERTGVVVVFNASDTAATQTVPGAEGQSFGLHPVQRSGSDDVVKAASFDPATGSFTVPPLTVAVFEAK</sequence>
<name>A0ABP5MDN0_9MICC</name>
<feature type="domain" description="Alpha-1,6-glucosidases pullulanase-type C-terminal" evidence="3">
    <location>
        <begin position="858"/>
        <end position="1020"/>
    </location>
</feature>
<evidence type="ECO:0000313" key="6">
    <source>
        <dbReference type="EMBL" id="GAA2172641.1"/>
    </source>
</evidence>
<dbReference type="InterPro" id="IPR013783">
    <property type="entry name" value="Ig-like_fold"/>
</dbReference>
<dbReference type="CDD" id="cd02860">
    <property type="entry name" value="E_set_Pullulanase"/>
    <property type="match status" value="1"/>
</dbReference>
<dbReference type="CDD" id="cd11341">
    <property type="entry name" value="AmyAc_Pullulanase_LD-like"/>
    <property type="match status" value="1"/>
</dbReference>
<comment type="caution">
    <text evidence="6">The sequence shown here is derived from an EMBL/GenBank/DDBJ whole genome shotgun (WGS) entry which is preliminary data.</text>
</comment>
<evidence type="ECO:0000256" key="1">
    <source>
        <dbReference type="ARBA" id="ARBA00008061"/>
    </source>
</evidence>
<dbReference type="Pfam" id="PF17967">
    <property type="entry name" value="Pullulanase_N2"/>
    <property type="match status" value="1"/>
</dbReference>
<protein>
    <submittedName>
        <fullName evidence="6">Pullulanase-type alpha-1,6-glucosidase</fullName>
    </submittedName>
</protein>
<feature type="domain" description="Pullulanase N2" evidence="4">
    <location>
        <begin position="149"/>
        <end position="263"/>
    </location>
</feature>
<evidence type="ECO:0000259" key="2">
    <source>
        <dbReference type="Pfam" id="PF02922"/>
    </source>
</evidence>
<dbReference type="InterPro" id="IPR004193">
    <property type="entry name" value="Glyco_hydro_13_N"/>
</dbReference>
<reference evidence="7" key="1">
    <citation type="journal article" date="2019" name="Int. J. Syst. Evol. Microbiol.">
        <title>The Global Catalogue of Microorganisms (GCM) 10K type strain sequencing project: providing services to taxonomists for standard genome sequencing and annotation.</title>
        <authorList>
            <consortium name="The Broad Institute Genomics Platform"/>
            <consortium name="The Broad Institute Genome Sequencing Center for Infectious Disease"/>
            <person name="Wu L."/>
            <person name="Ma J."/>
        </authorList>
    </citation>
    <scope>NUCLEOTIDE SEQUENCE [LARGE SCALE GENOMIC DNA]</scope>
    <source>
        <strain evidence="7">JCM 14917</strain>
    </source>
</reference>
<dbReference type="NCBIfam" id="TIGR02103">
    <property type="entry name" value="pullul_strch"/>
    <property type="match status" value="1"/>
</dbReference>
<comment type="similarity">
    <text evidence="1">Belongs to the glycosyl hydrolase 13 family.</text>
</comment>
<dbReference type="Proteomes" id="UP001500974">
    <property type="component" value="Unassembled WGS sequence"/>
</dbReference>
<dbReference type="InterPro" id="IPR013780">
    <property type="entry name" value="Glyco_hydro_b"/>
</dbReference>
<dbReference type="Gene3D" id="2.60.40.1130">
    <property type="entry name" value="Rab geranylgeranyltransferase alpha-subunit, insert domain"/>
    <property type="match status" value="1"/>
</dbReference>
<dbReference type="Gene3D" id="3.20.20.80">
    <property type="entry name" value="Glycosidases"/>
    <property type="match status" value="1"/>
</dbReference>
<dbReference type="Pfam" id="PF11852">
    <property type="entry name" value="Pullul_strch_C"/>
    <property type="match status" value="1"/>
</dbReference>
<dbReference type="RefSeq" id="WP_346027282.1">
    <property type="nucleotide sequence ID" value="NZ_BAAAON010000001.1"/>
</dbReference>
<dbReference type="PANTHER" id="PTHR43002">
    <property type="entry name" value="GLYCOGEN DEBRANCHING ENZYME"/>
    <property type="match status" value="1"/>
</dbReference>
<evidence type="ECO:0000259" key="3">
    <source>
        <dbReference type="Pfam" id="PF11852"/>
    </source>
</evidence>
<dbReference type="Gene3D" id="2.60.40.10">
    <property type="entry name" value="Immunoglobulins"/>
    <property type="match status" value="2"/>
</dbReference>
<dbReference type="SUPFAM" id="SSF81296">
    <property type="entry name" value="E set domains"/>
    <property type="match status" value="2"/>
</dbReference>
<dbReference type="EMBL" id="BAAAON010000001">
    <property type="protein sequence ID" value="GAA2172641.1"/>
    <property type="molecule type" value="Genomic_DNA"/>
</dbReference>
<dbReference type="InterPro" id="IPR040671">
    <property type="entry name" value="Pullulanase_N2"/>
</dbReference>
<dbReference type="CDD" id="cd12962">
    <property type="entry name" value="X25_BaPul_like"/>
    <property type="match status" value="1"/>
</dbReference>
<organism evidence="6 7">
    <name type="scientific">Arthrobacter parietis</name>
    <dbReference type="NCBI Taxonomy" id="271434"/>
    <lineage>
        <taxon>Bacteria</taxon>
        <taxon>Bacillati</taxon>
        <taxon>Actinomycetota</taxon>
        <taxon>Actinomycetes</taxon>
        <taxon>Micrococcales</taxon>
        <taxon>Micrococcaceae</taxon>
        <taxon>Arthrobacter</taxon>
    </lineage>
</organism>
<feature type="domain" description="Amylopullulanase X25" evidence="5">
    <location>
        <begin position="46"/>
        <end position="136"/>
    </location>
</feature>
<dbReference type="Pfam" id="PF02922">
    <property type="entry name" value="CBM_48"/>
    <property type="match status" value="1"/>
</dbReference>
<dbReference type="Gene3D" id="2.60.40.1180">
    <property type="entry name" value="Golgi alpha-mannosidase II"/>
    <property type="match status" value="1"/>
</dbReference>
<gene>
    <name evidence="6" type="primary">pulA</name>
    <name evidence="6" type="ORF">GCM10009784_03860</name>
</gene>
<dbReference type="SUPFAM" id="SSF51445">
    <property type="entry name" value="(Trans)glycosidases"/>
    <property type="match status" value="1"/>
</dbReference>
<evidence type="ECO:0000259" key="4">
    <source>
        <dbReference type="Pfam" id="PF17967"/>
    </source>
</evidence>
<dbReference type="InterPro" id="IPR024561">
    <property type="entry name" value="Pullul_strch_C"/>
</dbReference>
<dbReference type="InterPro" id="IPR014756">
    <property type="entry name" value="Ig_E-set"/>
</dbReference>
<evidence type="ECO:0000259" key="5">
    <source>
        <dbReference type="Pfam" id="PF22058"/>
    </source>
</evidence>
<dbReference type="SUPFAM" id="SSF51011">
    <property type="entry name" value="Glycosyl hydrolase domain"/>
    <property type="match status" value="1"/>
</dbReference>
<dbReference type="InterPro" id="IPR054409">
    <property type="entry name" value="X25_BaPul-like"/>
</dbReference>
<dbReference type="InterPro" id="IPR011839">
    <property type="entry name" value="Pullul_strch"/>
</dbReference>
<keyword evidence="7" id="KW-1185">Reference proteome</keyword>
<proteinExistence type="inferred from homology"/>